<dbReference type="InParanoid" id="A0A2J6SS00"/>
<dbReference type="InterPro" id="IPR036770">
    <property type="entry name" value="Ankyrin_rpt-contain_sf"/>
</dbReference>
<reference evidence="1 2" key="1">
    <citation type="submission" date="2016-04" db="EMBL/GenBank/DDBJ databases">
        <title>A degradative enzymes factory behind the ericoid mycorrhizal symbiosis.</title>
        <authorList>
            <consortium name="DOE Joint Genome Institute"/>
            <person name="Martino E."/>
            <person name="Morin E."/>
            <person name="Grelet G."/>
            <person name="Kuo A."/>
            <person name="Kohler A."/>
            <person name="Daghino S."/>
            <person name="Barry K."/>
            <person name="Choi C."/>
            <person name="Cichocki N."/>
            <person name="Clum A."/>
            <person name="Copeland A."/>
            <person name="Hainaut M."/>
            <person name="Haridas S."/>
            <person name="Labutti K."/>
            <person name="Lindquist E."/>
            <person name="Lipzen A."/>
            <person name="Khouja H.-R."/>
            <person name="Murat C."/>
            <person name="Ohm R."/>
            <person name="Olson A."/>
            <person name="Spatafora J."/>
            <person name="Veneault-Fourrey C."/>
            <person name="Henrissat B."/>
            <person name="Grigoriev I."/>
            <person name="Martin F."/>
            <person name="Perotto S."/>
        </authorList>
    </citation>
    <scope>NUCLEOTIDE SEQUENCE [LARGE SCALE GENOMIC DNA]</scope>
    <source>
        <strain evidence="1 2">E</strain>
    </source>
</reference>
<proteinExistence type="predicted"/>
<dbReference type="OrthoDB" id="3200163at2759"/>
<dbReference type="Gene3D" id="1.25.40.20">
    <property type="entry name" value="Ankyrin repeat-containing domain"/>
    <property type="match status" value="1"/>
</dbReference>
<dbReference type="RefSeq" id="XP_024730472.1">
    <property type="nucleotide sequence ID" value="XM_024870600.1"/>
</dbReference>
<gene>
    <name evidence="1" type="ORF">K444DRAFT_150090</name>
</gene>
<dbReference type="STRING" id="1095630.A0A2J6SS00"/>
<keyword evidence="2" id="KW-1185">Reference proteome</keyword>
<dbReference type="GeneID" id="36578682"/>
<name>A0A2J6SS00_9HELO</name>
<sequence length="294" mass="33569">MAISKAGQTALHNFMGAVEPYQYLIHSQEYFVVDLSHVDRQGQTALQKLASSPLPVTPTLIRASTLESFPSQLALQEWPTIMGRMTFLVGAARRLASVFQHTCISRTEIRFVSELIKAGADLHFADEFGATALDRLLGDGHYPAWPSIEINKECLIHAWLLCLFQCGIILHSYFREEERLHPGGMVVERDWHRRGIYRTFTVYYGFYSDDVTILVEDLQPLSDRSEDIPGSWDSELEYADARCMSLVEDCYPTAFWSVTTSGFRHGDYTAERATCSEDLPVGQRWKNRQNRLYK</sequence>
<protein>
    <submittedName>
        <fullName evidence="1">Uncharacterized protein</fullName>
    </submittedName>
</protein>
<evidence type="ECO:0000313" key="2">
    <source>
        <dbReference type="Proteomes" id="UP000235371"/>
    </source>
</evidence>
<evidence type="ECO:0000313" key="1">
    <source>
        <dbReference type="EMBL" id="PMD53568.1"/>
    </source>
</evidence>
<dbReference type="EMBL" id="KZ613872">
    <property type="protein sequence ID" value="PMD53568.1"/>
    <property type="molecule type" value="Genomic_DNA"/>
</dbReference>
<accession>A0A2J6SS00</accession>
<dbReference type="Proteomes" id="UP000235371">
    <property type="component" value="Unassembled WGS sequence"/>
</dbReference>
<dbReference type="AlphaFoldDB" id="A0A2J6SS00"/>
<organism evidence="1 2">
    <name type="scientific">Hyaloscypha bicolor E</name>
    <dbReference type="NCBI Taxonomy" id="1095630"/>
    <lineage>
        <taxon>Eukaryota</taxon>
        <taxon>Fungi</taxon>
        <taxon>Dikarya</taxon>
        <taxon>Ascomycota</taxon>
        <taxon>Pezizomycotina</taxon>
        <taxon>Leotiomycetes</taxon>
        <taxon>Helotiales</taxon>
        <taxon>Hyaloscyphaceae</taxon>
        <taxon>Hyaloscypha</taxon>
        <taxon>Hyaloscypha bicolor</taxon>
    </lineage>
</organism>